<dbReference type="InterPro" id="IPR002759">
    <property type="entry name" value="Pop5/Rpp14/Rnp2-like"/>
</dbReference>
<comment type="similarity">
    <text evidence="3">Belongs to the eukaryotic/archaeal RNase P protein component 2 family.</text>
</comment>
<feature type="region of interest" description="Disordered" evidence="10">
    <location>
        <begin position="146"/>
        <end position="177"/>
    </location>
</feature>
<dbReference type="GO" id="GO:0005730">
    <property type="term" value="C:nucleolus"/>
    <property type="evidence" value="ECO:0007669"/>
    <property type="project" value="TreeGrafter"/>
</dbReference>
<evidence type="ECO:0000313" key="11">
    <source>
        <dbReference type="EMBL" id="QIW99752.1"/>
    </source>
</evidence>
<dbReference type="EMBL" id="CP051141">
    <property type="protein sequence ID" value="QIW99752.1"/>
    <property type="molecule type" value="Genomic_DNA"/>
</dbReference>
<dbReference type="GO" id="GO:0004526">
    <property type="term" value="F:ribonuclease P activity"/>
    <property type="evidence" value="ECO:0007669"/>
    <property type="project" value="UniProtKB-EC"/>
</dbReference>
<evidence type="ECO:0000256" key="2">
    <source>
        <dbReference type="ARBA" id="ARBA00004123"/>
    </source>
</evidence>
<feature type="compositionally biased region" description="Acidic residues" evidence="10">
    <location>
        <begin position="167"/>
        <end position="177"/>
    </location>
</feature>
<dbReference type="GO" id="GO:0001682">
    <property type="term" value="P:tRNA 5'-leader removal"/>
    <property type="evidence" value="ECO:0007669"/>
    <property type="project" value="InterPro"/>
</dbReference>
<name>A0A6H0XYC0_9PEZI</name>
<reference evidence="11 12" key="1">
    <citation type="journal article" date="2016" name="Sci. Rep.">
        <title>Peltaster fructicola genome reveals evolution from an invasive phytopathogen to an ectophytic parasite.</title>
        <authorList>
            <person name="Xu C."/>
            <person name="Chen H."/>
            <person name="Gleason M.L."/>
            <person name="Xu J.R."/>
            <person name="Liu H."/>
            <person name="Zhang R."/>
            <person name="Sun G."/>
        </authorList>
    </citation>
    <scope>NUCLEOTIDE SEQUENCE [LARGE SCALE GENOMIC DNA]</scope>
    <source>
        <strain evidence="11 12">LNHT1506</strain>
    </source>
</reference>
<comment type="function">
    <text evidence="9">Component of ribonuclease P, a protein complex that generates mature tRNA molecules by cleaving their 5'-ends. Also a component of RNase MRP, which cleaves pre-rRNA sequences.</text>
</comment>
<gene>
    <name evidence="11" type="ORF">AMS68_005270</name>
</gene>
<dbReference type="GO" id="GO:0033204">
    <property type="term" value="F:ribonuclease P RNA binding"/>
    <property type="evidence" value="ECO:0007669"/>
    <property type="project" value="TreeGrafter"/>
</dbReference>
<organism evidence="11 12">
    <name type="scientific">Peltaster fructicola</name>
    <dbReference type="NCBI Taxonomy" id="286661"/>
    <lineage>
        <taxon>Eukaryota</taxon>
        <taxon>Fungi</taxon>
        <taxon>Dikarya</taxon>
        <taxon>Ascomycota</taxon>
        <taxon>Pezizomycotina</taxon>
        <taxon>Dothideomycetes</taxon>
        <taxon>Dothideomycetes incertae sedis</taxon>
        <taxon>Peltaster</taxon>
    </lineage>
</organism>
<evidence type="ECO:0000256" key="8">
    <source>
        <dbReference type="ARBA" id="ARBA00044198"/>
    </source>
</evidence>
<evidence type="ECO:0000256" key="1">
    <source>
        <dbReference type="ARBA" id="ARBA00000928"/>
    </source>
</evidence>
<dbReference type="GO" id="GO:0030681">
    <property type="term" value="C:multimeric ribonuclease P complex"/>
    <property type="evidence" value="ECO:0007669"/>
    <property type="project" value="TreeGrafter"/>
</dbReference>
<evidence type="ECO:0000256" key="5">
    <source>
        <dbReference type="ARBA" id="ARBA00022694"/>
    </source>
</evidence>
<sequence>MVRIKHRYLLINILYPEDNPSNQALALSTDLPWSVRMRRPTSDNINARVLINAIRKGLEELFGDYGSGMIAGSLVVKYFSAATSTAIIRVARAHYRMLWTALSFMTALAGGQPCVIQVVRVSGTIKKSEEEAIRRARLAILRADVAPGRSDPAEQPPTLTDMAGIIDNDDDDDDEND</sequence>
<dbReference type="EC" id="3.1.26.5" evidence="4"/>
<keyword evidence="6" id="KW-0378">Hydrolase</keyword>
<dbReference type="FunFam" id="3.30.70.3250:FF:000004">
    <property type="entry name" value="Ribonuclease P/MRP protein subunit POP5"/>
    <property type="match status" value="1"/>
</dbReference>
<dbReference type="GO" id="GO:0000460">
    <property type="term" value="P:maturation of 5.8S rRNA"/>
    <property type="evidence" value="ECO:0007669"/>
    <property type="project" value="UniProtKB-ARBA"/>
</dbReference>
<dbReference type="SUPFAM" id="SSF160350">
    <property type="entry name" value="Rnp2-like"/>
    <property type="match status" value="1"/>
</dbReference>
<dbReference type="Gene3D" id="3.30.70.3250">
    <property type="entry name" value="Ribonuclease P, Pop5 subunit"/>
    <property type="match status" value="1"/>
</dbReference>
<evidence type="ECO:0000313" key="12">
    <source>
        <dbReference type="Proteomes" id="UP000503462"/>
    </source>
</evidence>
<dbReference type="Pfam" id="PF01900">
    <property type="entry name" value="RNase_P_Rpp14"/>
    <property type="match status" value="1"/>
</dbReference>
<comment type="subcellular location">
    <subcellularLocation>
        <location evidence="2">Nucleus</location>
    </subcellularLocation>
</comment>
<evidence type="ECO:0000256" key="4">
    <source>
        <dbReference type="ARBA" id="ARBA00012179"/>
    </source>
</evidence>
<dbReference type="PANTHER" id="PTHR15441:SF2">
    <property type="entry name" value="RIBONUCLEASE P_MRP PROTEIN SUBUNIT POP5"/>
    <property type="match status" value="1"/>
</dbReference>
<dbReference type="AlphaFoldDB" id="A0A6H0XYC0"/>
<dbReference type="PANTHER" id="PTHR15441">
    <property type="entry name" value="RIBONUCLEASE P PROTEIN SUBUNIT P14"/>
    <property type="match status" value="1"/>
</dbReference>
<evidence type="ECO:0000256" key="6">
    <source>
        <dbReference type="ARBA" id="ARBA00022801"/>
    </source>
</evidence>
<evidence type="ECO:0000256" key="9">
    <source>
        <dbReference type="ARBA" id="ARBA00055200"/>
    </source>
</evidence>
<accession>A0A6H0XYC0</accession>
<evidence type="ECO:0000256" key="7">
    <source>
        <dbReference type="ARBA" id="ARBA00023242"/>
    </source>
</evidence>
<evidence type="ECO:0000256" key="3">
    <source>
        <dbReference type="ARBA" id="ARBA00010800"/>
    </source>
</evidence>
<dbReference type="Proteomes" id="UP000503462">
    <property type="component" value="Chromosome 3"/>
</dbReference>
<dbReference type="InterPro" id="IPR038085">
    <property type="entry name" value="Rnp2-like_sf"/>
</dbReference>
<keyword evidence="7" id="KW-0539">Nucleus</keyword>
<evidence type="ECO:0000256" key="10">
    <source>
        <dbReference type="SAM" id="MobiDB-lite"/>
    </source>
</evidence>
<comment type="catalytic activity">
    <reaction evidence="1">
        <text>Endonucleolytic cleavage of RNA, removing 5'-extranucleotides from tRNA precursor.</text>
        <dbReference type="EC" id="3.1.26.5"/>
    </reaction>
</comment>
<keyword evidence="5" id="KW-0819">tRNA processing</keyword>
<protein>
    <recommendedName>
        <fullName evidence="8">Ribonuclease P/MRP protein subunit POP5</fullName>
        <ecNumber evidence="4">3.1.26.5</ecNumber>
    </recommendedName>
</protein>
<dbReference type="GO" id="GO:0000172">
    <property type="term" value="C:ribonuclease MRP complex"/>
    <property type="evidence" value="ECO:0007669"/>
    <property type="project" value="UniProtKB-ARBA"/>
</dbReference>
<dbReference type="OrthoDB" id="24745at2759"/>
<keyword evidence="12" id="KW-1185">Reference proteome</keyword>
<proteinExistence type="inferred from homology"/>